<dbReference type="Pfam" id="PF12698">
    <property type="entry name" value="ABC2_membrane_3"/>
    <property type="match status" value="1"/>
</dbReference>
<evidence type="ECO:0000256" key="3">
    <source>
        <dbReference type="ARBA" id="ARBA00022448"/>
    </source>
</evidence>
<dbReference type="Gene3D" id="3.40.1710.10">
    <property type="entry name" value="abc type-2 transporter like domain"/>
    <property type="match status" value="1"/>
</dbReference>
<sequence>MSGRFVGLLRKEVTQVLRDRTVLFLILFLYTVEAVMCTLALTFEIRELPVAVVDQDQSVASRHLVALLQATETFELREVSDQPRRGEQALQAGRVAMVWVIPPGFEQAYQRGTRPTLQLLLDGTNSNVAENARHYAMQVVRRFEGDRPPLQVALGTRPGQAVAVPRVWYNPEQETKNFMVLSMMALAAMLVGVMVPAASIVREKEHGTIEQLLVTPITPLELFAAKTIPTVAVNLLAIFPALLIVAAFDVPQRGSLVTLMVLAALFQLSAIAMGVFVAAVTRTLQQALLLAFFALFPVMFLSGTMTPIESMPPVLQSASLLSPLRYYMEVLLGVFLKGTGWAELWPQALAMTGIGLALFVAAAAVFRRKLVG</sequence>
<feature type="transmembrane region" description="Helical" evidence="8">
    <location>
        <begin position="287"/>
        <end position="308"/>
    </location>
</feature>
<feature type="transmembrane region" description="Helical" evidence="8">
    <location>
        <begin position="178"/>
        <end position="201"/>
    </location>
</feature>
<dbReference type="InterPro" id="IPR013525">
    <property type="entry name" value="ABC2_TM"/>
</dbReference>
<feature type="transmembrane region" description="Helical" evidence="8">
    <location>
        <begin position="222"/>
        <end position="248"/>
    </location>
</feature>
<evidence type="ECO:0000256" key="5">
    <source>
        <dbReference type="ARBA" id="ARBA00022692"/>
    </source>
</evidence>
<comment type="similarity">
    <text evidence="2 8">Belongs to the ABC-2 integral membrane protein family.</text>
</comment>
<dbReference type="InterPro" id="IPR000412">
    <property type="entry name" value="ABC_2_transport"/>
</dbReference>
<keyword evidence="6 8" id="KW-1133">Transmembrane helix</keyword>
<dbReference type="PATRIC" id="fig|1384056.3.peg.962"/>
<evidence type="ECO:0000259" key="9">
    <source>
        <dbReference type="PROSITE" id="PS51012"/>
    </source>
</evidence>
<keyword evidence="11" id="KW-1185">Reference proteome</keyword>
<gene>
    <name evidence="10" type="ORF">N787_01670</name>
</gene>
<evidence type="ECO:0000313" key="10">
    <source>
        <dbReference type="EMBL" id="KFN47034.1"/>
    </source>
</evidence>
<feature type="transmembrane region" description="Helical" evidence="8">
    <location>
        <begin position="254"/>
        <end position="280"/>
    </location>
</feature>
<organism evidence="10 11">
    <name type="scientific">Arenimonas metalli CF5-1</name>
    <dbReference type="NCBI Taxonomy" id="1384056"/>
    <lineage>
        <taxon>Bacteria</taxon>
        <taxon>Pseudomonadati</taxon>
        <taxon>Pseudomonadota</taxon>
        <taxon>Gammaproteobacteria</taxon>
        <taxon>Lysobacterales</taxon>
        <taxon>Lysobacteraceae</taxon>
        <taxon>Arenimonas</taxon>
    </lineage>
</organism>
<evidence type="ECO:0000256" key="7">
    <source>
        <dbReference type="ARBA" id="ARBA00023136"/>
    </source>
</evidence>
<protein>
    <recommendedName>
        <fullName evidence="8">Transport permease protein</fullName>
    </recommendedName>
</protein>
<dbReference type="PANTHER" id="PTHR30294">
    <property type="entry name" value="MEMBRANE COMPONENT OF ABC TRANSPORTER YHHJ-RELATED"/>
    <property type="match status" value="1"/>
</dbReference>
<dbReference type="RefSeq" id="WP_034211169.1">
    <property type="nucleotide sequence ID" value="NZ_AVCK01000012.1"/>
</dbReference>
<dbReference type="InterPro" id="IPR051449">
    <property type="entry name" value="ABC-2_transporter_component"/>
</dbReference>
<dbReference type="AlphaFoldDB" id="A0A091B884"/>
<evidence type="ECO:0000313" key="11">
    <source>
        <dbReference type="Proteomes" id="UP000029393"/>
    </source>
</evidence>
<keyword evidence="7 8" id="KW-0472">Membrane</keyword>
<dbReference type="PRINTS" id="PR00164">
    <property type="entry name" value="ABC2TRNSPORT"/>
</dbReference>
<keyword evidence="4 8" id="KW-1003">Cell membrane</keyword>
<reference evidence="10 11" key="1">
    <citation type="submission" date="2013-09" db="EMBL/GenBank/DDBJ databases">
        <title>Genome sequencing of Arenimonas metalli.</title>
        <authorList>
            <person name="Chen F."/>
            <person name="Wang G."/>
        </authorList>
    </citation>
    <scope>NUCLEOTIDE SEQUENCE [LARGE SCALE GENOMIC DNA]</scope>
    <source>
        <strain evidence="10 11">CF5-1</strain>
    </source>
</reference>
<keyword evidence="3 8" id="KW-0813">Transport</keyword>
<keyword evidence="5 8" id="KW-0812">Transmembrane</keyword>
<dbReference type="GO" id="GO:0140359">
    <property type="term" value="F:ABC-type transporter activity"/>
    <property type="evidence" value="ECO:0007669"/>
    <property type="project" value="InterPro"/>
</dbReference>
<proteinExistence type="inferred from homology"/>
<feature type="transmembrane region" description="Helical" evidence="8">
    <location>
        <begin position="344"/>
        <end position="366"/>
    </location>
</feature>
<comment type="caution">
    <text evidence="10">The sequence shown here is derived from an EMBL/GenBank/DDBJ whole genome shotgun (WGS) entry which is preliminary data.</text>
</comment>
<dbReference type="STRING" id="1384056.N787_01670"/>
<comment type="subcellular location">
    <subcellularLocation>
        <location evidence="8">Cell inner membrane</location>
        <topology evidence="8">Multi-pass membrane protein</topology>
    </subcellularLocation>
    <subcellularLocation>
        <location evidence="1">Cell membrane</location>
        <topology evidence="1">Multi-pass membrane protein</topology>
    </subcellularLocation>
</comment>
<dbReference type="PROSITE" id="PS51012">
    <property type="entry name" value="ABC_TM2"/>
    <property type="match status" value="1"/>
</dbReference>
<dbReference type="PANTHER" id="PTHR30294:SF29">
    <property type="entry name" value="MULTIDRUG ABC TRANSPORTER PERMEASE YBHS-RELATED"/>
    <property type="match status" value="1"/>
</dbReference>
<evidence type="ECO:0000256" key="1">
    <source>
        <dbReference type="ARBA" id="ARBA00004651"/>
    </source>
</evidence>
<feature type="domain" description="ABC transmembrane type-2" evidence="9">
    <location>
        <begin position="140"/>
        <end position="369"/>
    </location>
</feature>
<accession>A0A091B884</accession>
<evidence type="ECO:0000256" key="8">
    <source>
        <dbReference type="RuleBase" id="RU361157"/>
    </source>
</evidence>
<name>A0A091B884_9GAMM</name>
<dbReference type="GO" id="GO:0043190">
    <property type="term" value="C:ATP-binding cassette (ABC) transporter complex"/>
    <property type="evidence" value="ECO:0007669"/>
    <property type="project" value="InterPro"/>
</dbReference>
<dbReference type="EMBL" id="AVCK01000012">
    <property type="protein sequence ID" value="KFN47034.1"/>
    <property type="molecule type" value="Genomic_DNA"/>
</dbReference>
<dbReference type="Proteomes" id="UP000029393">
    <property type="component" value="Unassembled WGS sequence"/>
</dbReference>
<dbReference type="eggNOG" id="COG0842">
    <property type="taxonomic scope" value="Bacteria"/>
</dbReference>
<dbReference type="InterPro" id="IPR047817">
    <property type="entry name" value="ABC2_TM_bact-type"/>
</dbReference>
<evidence type="ECO:0000256" key="4">
    <source>
        <dbReference type="ARBA" id="ARBA00022475"/>
    </source>
</evidence>
<feature type="transmembrane region" description="Helical" evidence="8">
    <location>
        <begin position="21"/>
        <end position="43"/>
    </location>
</feature>
<evidence type="ECO:0000256" key="2">
    <source>
        <dbReference type="ARBA" id="ARBA00007783"/>
    </source>
</evidence>
<evidence type="ECO:0000256" key="6">
    <source>
        <dbReference type="ARBA" id="ARBA00022989"/>
    </source>
</evidence>
<dbReference type="OrthoDB" id="9808686at2"/>